<dbReference type="InterPro" id="IPR006162">
    <property type="entry name" value="Ppantetheine_attach_site"/>
</dbReference>
<reference evidence="5 6" key="1">
    <citation type="submission" date="2018-05" db="EMBL/GenBank/DDBJ databases">
        <title>Streptomyces venezuelae.</title>
        <authorList>
            <person name="Kim W."/>
            <person name="Lee N."/>
            <person name="Cho B.-K."/>
        </authorList>
    </citation>
    <scope>NUCLEOTIDE SEQUENCE [LARGE SCALE GENOMIC DNA]</scope>
    <source>
        <strain evidence="5 6">ATCC 21018</strain>
    </source>
</reference>
<dbReference type="PRINTS" id="PR00154">
    <property type="entry name" value="AMPBINDING"/>
</dbReference>
<evidence type="ECO:0000256" key="1">
    <source>
        <dbReference type="ARBA" id="ARBA00001957"/>
    </source>
</evidence>
<comment type="cofactor">
    <cofactor evidence="1">
        <name>pantetheine 4'-phosphate</name>
        <dbReference type="ChEBI" id="CHEBI:47942"/>
    </cofactor>
</comment>
<dbReference type="InterPro" id="IPR020845">
    <property type="entry name" value="AMP-binding_CS"/>
</dbReference>
<protein>
    <submittedName>
        <fullName evidence="5">Non-ribosomal peptide synthetase</fullName>
    </submittedName>
</protein>
<dbReference type="InterPro" id="IPR025110">
    <property type="entry name" value="AMP-bd_C"/>
</dbReference>
<dbReference type="InterPro" id="IPR036736">
    <property type="entry name" value="ACP-like_sf"/>
</dbReference>
<dbReference type="Gene3D" id="3.30.559.10">
    <property type="entry name" value="Chloramphenicol acetyltransferase-like domain"/>
    <property type="match status" value="1"/>
</dbReference>
<evidence type="ECO:0000256" key="2">
    <source>
        <dbReference type="ARBA" id="ARBA00022450"/>
    </source>
</evidence>
<dbReference type="InterPro" id="IPR009081">
    <property type="entry name" value="PP-bd_ACP"/>
</dbReference>
<dbReference type="InterPro" id="IPR001242">
    <property type="entry name" value="Condensation_dom"/>
</dbReference>
<dbReference type="OrthoDB" id="2472181at2"/>
<dbReference type="Gene3D" id="1.10.1200.10">
    <property type="entry name" value="ACP-like"/>
    <property type="match status" value="1"/>
</dbReference>
<gene>
    <name evidence="5" type="ORF">DEJ51_27495</name>
</gene>
<keyword evidence="2" id="KW-0596">Phosphopantetheine</keyword>
<dbReference type="RefSeq" id="WP_150260272.1">
    <property type="nucleotide sequence ID" value="NZ_CP029189.1"/>
</dbReference>
<sequence length="1056" mass="116325">MTTSIEARRRAPLSFGQEQLWFLDQLTPGVTAYNILLASRLRGPLRIDLLRRSLTLVVARHEAMRVTIHADEGGTPFQVASDPSEVELPVIDRTGLDPQAQEAAIEEALRELSGQSFDLQQGPLYRYSLLKLADDDHVFVQNLHHIATDGWSSGVVNAELSTAYDALLAGREPEFEGTGSQYLDVARSQREYMQGDTLKEELDFWAEKLTDLPTLEFPTDRPRPATASRGGGIVVGQFPTELLEQARVLAKEHGASLYMVLAAALNVVLSRYTGQEDIPIGVPMLSRTEVELEDVVGLFVNMVVLRSDVSGDPTFADLLERTLDANLDLYEHQEVPFHLIVERVQPERVAGRNPLFQVSMQLLGAANSGGSVAFAGTTSEAVSPPGAASRFDMAIDFVESGDNLKAVVEYSKDLFDEWRVRALLGHIETVLTAAVKDSSQRLSQLPLLTDAERDEVFALGKGEPAEYSEDALHVGFAKIAQDTPDAVAVVCRGVEITYGELDRRADRLARHLRGLGLEHGQVVATVIDRDVDAYVAMVGILKAGGAFAMMDPKLPAARLDYMIRDTAAPVVLTRSTLADRLPESSGWARVLIDTDWPEIEAVPADEPLEEWATRESLAYILYTSGSTGTPKGVMIAHRAVSFFCEAYRRTFDFGPQDRLLQLPALNFDMSQGEIWTAFLVGARVVAVSPEDAQSPEALTALLRDQKVTYAGLPPAMQSVMDPEPYPDLKYVMGGAEVLPPELVNKWNLPGRKYLNLYGPTECAIGQTEYHVEQIEWTTPPPIGRPQLNRQVYVVDPQNNLVPKGVYGELLIGGQEGGLARGYLNQPEMTAAKFIEDPFDSDSKVYRSGDLVRWTEGGQIEFLGRMDNQVKLRGLRVELGEIETALQSHPAILRAVVLMRPDRRGENRLVGYFTSVDQAPEIDELRKHLAESLPDYMVPTAWVPLDKFPMNNDGWKINRNALPEPVDEDGDREFTAPRTETEVQVAGAFADVLALSQVGADDSFFDIGGNSLQALRVVSRINKSLKIRISVRLLYGNATVSAISSVIDELIEAKARG</sequence>
<dbReference type="Proteomes" id="UP000324101">
    <property type="component" value="Chromosome"/>
</dbReference>
<dbReference type="GO" id="GO:0043041">
    <property type="term" value="P:amino acid activation for nonribosomal peptide biosynthetic process"/>
    <property type="evidence" value="ECO:0007669"/>
    <property type="project" value="TreeGrafter"/>
</dbReference>
<feature type="domain" description="Carrier" evidence="4">
    <location>
        <begin position="975"/>
        <end position="1050"/>
    </location>
</feature>
<dbReference type="PROSITE" id="PS50075">
    <property type="entry name" value="CARRIER"/>
    <property type="match status" value="1"/>
</dbReference>
<evidence type="ECO:0000313" key="5">
    <source>
        <dbReference type="EMBL" id="QES57467.1"/>
    </source>
</evidence>
<dbReference type="NCBIfam" id="TIGR01733">
    <property type="entry name" value="AA-adenyl-dom"/>
    <property type="match status" value="1"/>
</dbReference>
<dbReference type="GO" id="GO:0017000">
    <property type="term" value="P:antibiotic biosynthetic process"/>
    <property type="evidence" value="ECO:0007669"/>
    <property type="project" value="UniProtKB-ARBA"/>
</dbReference>
<accession>A0A5P2DT37</accession>
<dbReference type="Gene3D" id="3.30.300.30">
    <property type="match status" value="1"/>
</dbReference>
<dbReference type="InterPro" id="IPR000873">
    <property type="entry name" value="AMP-dep_synth/lig_dom"/>
</dbReference>
<dbReference type="Pfam" id="PF00501">
    <property type="entry name" value="AMP-binding"/>
    <property type="match status" value="1"/>
</dbReference>
<dbReference type="AlphaFoldDB" id="A0A5P2DT37"/>
<keyword evidence="3" id="KW-0597">Phosphoprotein</keyword>
<dbReference type="PANTHER" id="PTHR45527:SF1">
    <property type="entry name" value="FATTY ACID SYNTHASE"/>
    <property type="match status" value="1"/>
</dbReference>
<name>A0A5P2DT37_STRVZ</name>
<dbReference type="Gene3D" id="3.30.559.30">
    <property type="entry name" value="Nonribosomal peptide synthetase, condensation domain"/>
    <property type="match status" value="1"/>
</dbReference>
<dbReference type="SUPFAM" id="SSF47336">
    <property type="entry name" value="ACP-like"/>
    <property type="match status" value="1"/>
</dbReference>
<dbReference type="InterPro" id="IPR020806">
    <property type="entry name" value="PKS_PP-bd"/>
</dbReference>
<dbReference type="Gene3D" id="2.30.38.10">
    <property type="entry name" value="Luciferase, Domain 3"/>
    <property type="match status" value="1"/>
</dbReference>
<dbReference type="Gene3D" id="3.40.50.980">
    <property type="match status" value="2"/>
</dbReference>
<dbReference type="Pfam" id="PF00668">
    <property type="entry name" value="Condensation"/>
    <property type="match status" value="1"/>
</dbReference>
<evidence type="ECO:0000256" key="3">
    <source>
        <dbReference type="ARBA" id="ARBA00022553"/>
    </source>
</evidence>
<dbReference type="GO" id="GO:0044550">
    <property type="term" value="P:secondary metabolite biosynthetic process"/>
    <property type="evidence" value="ECO:0007669"/>
    <property type="project" value="TreeGrafter"/>
</dbReference>
<dbReference type="GO" id="GO:0031177">
    <property type="term" value="F:phosphopantetheine binding"/>
    <property type="evidence" value="ECO:0007669"/>
    <property type="project" value="InterPro"/>
</dbReference>
<dbReference type="PROSITE" id="PS00455">
    <property type="entry name" value="AMP_BINDING"/>
    <property type="match status" value="1"/>
</dbReference>
<dbReference type="PANTHER" id="PTHR45527">
    <property type="entry name" value="NONRIBOSOMAL PEPTIDE SYNTHETASE"/>
    <property type="match status" value="1"/>
</dbReference>
<dbReference type="CDD" id="cd19531">
    <property type="entry name" value="LCL_NRPS-like"/>
    <property type="match status" value="1"/>
</dbReference>
<dbReference type="InterPro" id="IPR023213">
    <property type="entry name" value="CAT-like_dom_sf"/>
</dbReference>
<dbReference type="InterPro" id="IPR020459">
    <property type="entry name" value="AMP-binding"/>
</dbReference>
<dbReference type="FunFam" id="3.40.50.12780:FF:000012">
    <property type="entry name" value="Non-ribosomal peptide synthetase"/>
    <property type="match status" value="1"/>
</dbReference>
<dbReference type="CDD" id="cd05930">
    <property type="entry name" value="A_NRPS"/>
    <property type="match status" value="1"/>
</dbReference>
<proteinExistence type="predicted"/>
<dbReference type="PROSITE" id="PS00012">
    <property type="entry name" value="PHOSPHOPANTETHEINE"/>
    <property type="match status" value="1"/>
</dbReference>
<dbReference type="FunFam" id="3.40.50.980:FF:000001">
    <property type="entry name" value="Non-ribosomal peptide synthetase"/>
    <property type="match status" value="1"/>
</dbReference>
<dbReference type="GO" id="GO:0008610">
    <property type="term" value="P:lipid biosynthetic process"/>
    <property type="evidence" value="ECO:0007669"/>
    <property type="project" value="UniProtKB-ARBA"/>
</dbReference>
<dbReference type="SUPFAM" id="SSF52777">
    <property type="entry name" value="CoA-dependent acyltransferases"/>
    <property type="match status" value="2"/>
</dbReference>
<evidence type="ECO:0000259" key="4">
    <source>
        <dbReference type="PROSITE" id="PS50075"/>
    </source>
</evidence>
<dbReference type="InterPro" id="IPR045851">
    <property type="entry name" value="AMP-bd_C_sf"/>
</dbReference>
<dbReference type="SMART" id="SM00823">
    <property type="entry name" value="PKS_PP"/>
    <property type="match status" value="1"/>
</dbReference>
<dbReference type="GO" id="GO:0003824">
    <property type="term" value="F:catalytic activity"/>
    <property type="evidence" value="ECO:0007669"/>
    <property type="project" value="InterPro"/>
</dbReference>
<organism evidence="5 6">
    <name type="scientific">Streptomyces venezuelae</name>
    <dbReference type="NCBI Taxonomy" id="54571"/>
    <lineage>
        <taxon>Bacteria</taxon>
        <taxon>Bacillati</taxon>
        <taxon>Actinomycetota</taxon>
        <taxon>Actinomycetes</taxon>
        <taxon>Kitasatosporales</taxon>
        <taxon>Streptomycetaceae</taxon>
        <taxon>Streptomyces</taxon>
    </lineage>
</organism>
<evidence type="ECO:0000313" key="6">
    <source>
        <dbReference type="Proteomes" id="UP000324101"/>
    </source>
</evidence>
<dbReference type="EMBL" id="CP029189">
    <property type="protein sequence ID" value="QES57467.1"/>
    <property type="molecule type" value="Genomic_DNA"/>
</dbReference>
<dbReference type="Pfam" id="PF13193">
    <property type="entry name" value="AMP-binding_C"/>
    <property type="match status" value="1"/>
</dbReference>
<dbReference type="Pfam" id="PF00550">
    <property type="entry name" value="PP-binding"/>
    <property type="match status" value="1"/>
</dbReference>
<dbReference type="InterPro" id="IPR010071">
    <property type="entry name" value="AA_adenyl_dom"/>
</dbReference>
<dbReference type="GO" id="GO:0005737">
    <property type="term" value="C:cytoplasm"/>
    <property type="evidence" value="ECO:0007669"/>
    <property type="project" value="TreeGrafter"/>
</dbReference>
<dbReference type="SUPFAM" id="SSF56801">
    <property type="entry name" value="Acetyl-CoA synthetase-like"/>
    <property type="match status" value="1"/>
</dbReference>